<dbReference type="PROSITE" id="PS00211">
    <property type="entry name" value="ABC_TRANSPORTER_1"/>
    <property type="match status" value="1"/>
</dbReference>
<evidence type="ECO:0000256" key="1">
    <source>
        <dbReference type="ARBA" id="ARBA00004202"/>
    </source>
</evidence>
<evidence type="ECO:0000256" key="7">
    <source>
        <dbReference type="ARBA" id="ARBA00022840"/>
    </source>
</evidence>
<reference evidence="12 13" key="1">
    <citation type="submission" date="2016-10" db="EMBL/GenBank/DDBJ databases">
        <authorList>
            <person name="de Groot N.N."/>
        </authorList>
    </citation>
    <scope>NUCLEOTIDE SEQUENCE [LARGE SCALE GENOMIC DNA]</scope>
    <source>
        <strain evidence="12 13">DSM 1736</strain>
    </source>
</reference>
<dbReference type="InterPro" id="IPR027417">
    <property type="entry name" value="P-loop_NTPase"/>
</dbReference>
<evidence type="ECO:0000313" key="13">
    <source>
        <dbReference type="Proteomes" id="UP000214880"/>
    </source>
</evidence>
<evidence type="ECO:0000256" key="3">
    <source>
        <dbReference type="ARBA" id="ARBA00022448"/>
    </source>
</evidence>
<name>A0A1G9RSB9_9FIRM</name>
<dbReference type="RefSeq" id="WP_092071417.1">
    <property type="nucleotide sequence ID" value="NZ_FNHB01000003.1"/>
</dbReference>
<evidence type="ECO:0000256" key="2">
    <source>
        <dbReference type="ARBA" id="ARBA00005417"/>
    </source>
</evidence>
<dbReference type="EMBL" id="FNHB01000003">
    <property type="protein sequence ID" value="SDM26073.1"/>
    <property type="molecule type" value="Genomic_DNA"/>
</dbReference>
<accession>A0A1G9RSB9</accession>
<organism evidence="12 13">
    <name type="scientific">Dendrosporobacter quercicolus</name>
    <dbReference type="NCBI Taxonomy" id="146817"/>
    <lineage>
        <taxon>Bacteria</taxon>
        <taxon>Bacillati</taxon>
        <taxon>Bacillota</taxon>
        <taxon>Negativicutes</taxon>
        <taxon>Selenomonadales</taxon>
        <taxon>Sporomusaceae</taxon>
        <taxon>Dendrosporobacter</taxon>
    </lineage>
</organism>
<dbReference type="GO" id="GO:0005524">
    <property type="term" value="F:ATP binding"/>
    <property type="evidence" value="ECO:0007669"/>
    <property type="project" value="UniProtKB-KW"/>
</dbReference>
<keyword evidence="3" id="KW-0813">Transport</keyword>
<dbReference type="GO" id="GO:0016887">
    <property type="term" value="F:ATP hydrolysis activity"/>
    <property type="evidence" value="ECO:0007669"/>
    <property type="project" value="InterPro"/>
</dbReference>
<comment type="function">
    <text evidence="10">Probably part of an ABC transporter complex. Responsible for energy coupling to the transport system.</text>
</comment>
<comment type="subcellular location">
    <subcellularLocation>
        <location evidence="1">Cell membrane</location>
        <topology evidence="1">Peripheral membrane protein</topology>
    </subcellularLocation>
</comment>
<evidence type="ECO:0000256" key="10">
    <source>
        <dbReference type="ARBA" id="ARBA00025157"/>
    </source>
</evidence>
<dbReference type="GO" id="GO:0043190">
    <property type="term" value="C:ATP-binding cassette (ABC) transporter complex"/>
    <property type="evidence" value="ECO:0007669"/>
    <property type="project" value="TreeGrafter"/>
</dbReference>
<sequence>MIQFQHVYVTYRSSGRESLTDFSLQVKPGEFVVLAGKSGCGKTTATRLINGLIPHFFDAELRGEVIIGGRNVKTASIREIARTTGSVFQDPRSQFFTLQVLSELAFPSENYGLDRRVMQEQIQTAVRELGLGGLLTRSLFALSSGEKQKVAIASVYALGPQVYVLDEPSANLDDAGTEQLAAILKTLKAQGHTIIIAEHRLSYLKGSADRVVLLEGGLWKEEYSANSFFTKPAQWLRNKGFRGLDRPVLRPGIKETGSAVKAPFLEAVDISFGYNRGTPVLNDISLQADRGEVIGIMGTNGAGKSTLLRVLMGLEKPAKGKILIDGVPAGSRTRRRQSFYVMQDVDYQLFAPSVWEELLLGSKASADMVNKAEEYLRFFQLDCVKSAHPAALSGGQKQRLAIAVACMRNAGLLFLDEPTSGLDGENMAKVSGMIKKLARDGRCIFVITHDTEFAAATFDQIYHLSEHGRLSDRHLPELYKYEEREELP</sequence>
<protein>
    <submittedName>
        <fullName evidence="12">Energy-coupling factor transport system ATP-binding protein</fullName>
    </submittedName>
</protein>
<evidence type="ECO:0000256" key="9">
    <source>
        <dbReference type="ARBA" id="ARBA00023136"/>
    </source>
</evidence>
<dbReference type="InterPro" id="IPR003593">
    <property type="entry name" value="AAA+_ATPase"/>
</dbReference>
<evidence type="ECO:0000256" key="4">
    <source>
        <dbReference type="ARBA" id="ARBA00022475"/>
    </source>
</evidence>
<keyword evidence="7 12" id="KW-0067">ATP-binding</keyword>
<dbReference type="CDD" id="cd03226">
    <property type="entry name" value="ABC_cobalt_CbiO_domain2"/>
    <property type="match status" value="1"/>
</dbReference>
<dbReference type="AlphaFoldDB" id="A0A1G9RSB9"/>
<dbReference type="Pfam" id="PF00005">
    <property type="entry name" value="ABC_tran"/>
    <property type="match status" value="2"/>
</dbReference>
<comment type="similarity">
    <text evidence="2">Belongs to the ABC transporter superfamily.</text>
</comment>
<dbReference type="SMART" id="SM00382">
    <property type="entry name" value="AAA"/>
    <property type="match status" value="2"/>
</dbReference>
<dbReference type="Gene3D" id="3.40.50.300">
    <property type="entry name" value="P-loop containing nucleotide triphosphate hydrolases"/>
    <property type="match status" value="2"/>
</dbReference>
<keyword evidence="4" id="KW-1003">Cell membrane</keyword>
<evidence type="ECO:0000256" key="5">
    <source>
        <dbReference type="ARBA" id="ARBA00022737"/>
    </source>
</evidence>
<gene>
    <name evidence="12" type="ORF">SAMN04488502_10383</name>
</gene>
<dbReference type="PANTHER" id="PTHR43553:SF23">
    <property type="entry name" value="ABC TRANSPORTER ATP-BINDING COMPONENT"/>
    <property type="match status" value="1"/>
</dbReference>
<dbReference type="CDD" id="cd03225">
    <property type="entry name" value="ABC_cobalt_CbiO_domain1"/>
    <property type="match status" value="1"/>
</dbReference>
<dbReference type="OrthoDB" id="501320at2"/>
<dbReference type="InterPro" id="IPR017871">
    <property type="entry name" value="ABC_transporter-like_CS"/>
</dbReference>
<evidence type="ECO:0000256" key="6">
    <source>
        <dbReference type="ARBA" id="ARBA00022741"/>
    </source>
</evidence>
<keyword evidence="5" id="KW-0677">Repeat</keyword>
<dbReference type="PROSITE" id="PS50893">
    <property type="entry name" value="ABC_TRANSPORTER_2"/>
    <property type="match status" value="2"/>
</dbReference>
<feature type="domain" description="ABC transporter" evidence="11">
    <location>
        <begin position="265"/>
        <end position="487"/>
    </location>
</feature>
<feature type="domain" description="ABC transporter" evidence="11">
    <location>
        <begin position="2"/>
        <end position="241"/>
    </location>
</feature>
<evidence type="ECO:0000259" key="11">
    <source>
        <dbReference type="PROSITE" id="PS50893"/>
    </source>
</evidence>
<keyword evidence="9" id="KW-0472">Membrane</keyword>
<keyword evidence="8" id="KW-1278">Translocase</keyword>
<keyword evidence="13" id="KW-1185">Reference proteome</keyword>
<keyword evidence="6" id="KW-0547">Nucleotide-binding</keyword>
<dbReference type="InterPro" id="IPR050095">
    <property type="entry name" value="ECF_ABC_transporter_ATP-bd"/>
</dbReference>
<dbReference type="GO" id="GO:0042626">
    <property type="term" value="F:ATPase-coupled transmembrane transporter activity"/>
    <property type="evidence" value="ECO:0007669"/>
    <property type="project" value="TreeGrafter"/>
</dbReference>
<dbReference type="PANTHER" id="PTHR43553">
    <property type="entry name" value="HEAVY METAL TRANSPORTER"/>
    <property type="match status" value="1"/>
</dbReference>
<dbReference type="STRING" id="146817.SAMN04488502_10383"/>
<dbReference type="InterPro" id="IPR003439">
    <property type="entry name" value="ABC_transporter-like_ATP-bd"/>
</dbReference>
<evidence type="ECO:0000256" key="8">
    <source>
        <dbReference type="ARBA" id="ARBA00022967"/>
    </source>
</evidence>
<dbReference type="SUPFAM" id="SSF52540">
    <property type="entry name" value="P-loop containing nucleoside triphosphate hydrolases"/>
    <property type="match status" value="2"/>
</dbReference>
<proteinExistence type="inferred from homology"/>
<evidence type="ECO:0000313" key="12">
    <source>
        <dbReference type="EMBL" id="SDM26073.1"/>
    </source>
</evidence>
<dbReference type="InterPro" id="IPR015856">
    <property type="entry name" value="ABC_transpr_CbiO/EcfA_su"/>
</dbReference>
<dbReference type="Proteomes" id="UP000214880">
    <property type="component" value="Unassembled WGS sequence"/>
</dbReference>